<keyword evidence="11" id="KW-1185">Reference proteome</keyword>
<evidence type="ECO:0000256" key="7">
    <source>
        <dbReference type="ARBA" id="ARBA00024910"/>
    </source>
</evidence>
<organism evidence="10 11">
    <name type="scientific">Paenochrobactrum gallinarii</name>
    <dbReference type="NCBI Taxonomy" id="643673"/>
    <lineage>
        <taxon>Bacteria</taxon>
        <taxon>Pseudomonadati</taxon>
        <taxon>Pseudomonadota</taxon>
        <taxon>Alphaproteobacteria</taxon>
        <taxon>Hyphomicrobiales</taxon>
        <taxon>Brucellaceae</taxon>
        <taxon>Paenochrobactrum</taxon>
    </lineage>
</organism>
<evidence type="ECO:0000256" key="8">
    <source>
        <dbReference type="ARBA" id="ARBA00026068"/>
    </source>
</evidence>
<dbReference type="GO" id="GO:0032153">
    <property type="term" value="C:cell division site"/>
    <property type="evidence" value="ECO:0007669"/>
    <property type="project" value="TreeGrafter"/>
</dbReference>
<sequence>MATVTVTIDGKLYRMACDEGQEQHLTGLAERFDQYVGHLKSSFGEIGDVRLTVMAGIMVMDELNEMQKRVRALEEVSSQANRNDATISHVLNDMAHRIEQLANRIAPRPSS</sequence>
<dbReference type="RefSeq" id="WP_184222554.1">
    <property type="nucleotide sequence ID" value="NZ_JACIIU010000007.1"/>
</dbReference>
<evidence type="ECO:0000256" key="3">
    <source>
        <dbReference type="ARBA" id="ARBA00022490"/>
    </source>
</evidence>
<dbReference type="Proteomes" id="UP000555393">
    <property type="component" value="Unassembled WGS sequence"/>
</dbReference>
<name>A0A841LXN1_9HYPH</name>
<evidence type="ECO:0000256" key="1">
    <source>
        <dbReference type="ARBA" id="ARBA00004496"/>
    </source>
</evidence>
<dbReference type="Gene3D" id="3.30.160.880">
    <property type="entry name" value="Cell division protein ZapA protomer, N-terminal domain"/>
    <property type="match status" value="1"/>
</dbReference>
<dbReference type="Pfam" id="PF05164">
    <property type="entry name" value="ZapA"/>
    <property type="match status" value="1"/>
</dbReference>
<protein>
    <recommendedName>
        <fullName evidence="2">Cell division protein ZapA</fullName>
    </recommendedName>
    <alternativeName>
        <fullName evidence="9">Z ring-associated protein ZapA</fullName>
    </alternativeName>
</protein>
<dbReference type="SUPFAM" id="SSF102829">
    <property type="entry name" value="Cell division protein ZapA-like"/>
    <property type="match status" value="1"/>
</dbReference>
<dbReference type="InterPro" id="IPR007838">
    <property type="entry name" value="Cell_div_ZapA-like"/>
</dbReference>
<dbReference type="InterPro" id="IPR042233">
    <property type="entry name" value="Cell_div_ZapA_N"/>
</dbReference>
<keyword evidence="5" id="KW-0717">Septation</keyword>
<evidence type="ECO:0000256" key="6">
    <source>
        <dbReference type="ARBA" id="ARBA00023306"/>
    </source>
</evidence>
<keyword evidence="4 10" id="KW-0132">Cell division</keyword>
<comment type="caution">
    <text evidence="10">The sequence shown here is derived from an EMBL/GenBank/DDBJ whole genome shotgun (WGS) entry which is preliminary data.</text>
</comment>
<dbReference type="GO" id="GO:0005829">
    <property type="term" value="C:cytosol"/>
    <property type="evidence" value="ECO:0007669"/>
    <property type="project" value="TreeGrafter"/>
</dbReference>
<dbReference type="GO" id="GO:0000921">
    <property type="term" value="P:septin ring assembly"/>
    <property type="evidence" value="ECO:0007669"/>
    <property type="project" value="TreeGrafter"/>
</dbReference>
<comment type="function">
    <text evidence="7">Activator of cell division through the inhibition of FtsZ GTPase activity, therefore promoting FtsZ assembly into bundles of protofilaments necessary for the formation of the division Z ring. It is recruited early at mid-cell but it is not essential for cell division.</text>
</comment>
<evidence type="ECO:0000256" key="9">
    <source>
        <dbReference type="ARBA" id="ARBA00033158"/>
    </source>
</evidence>
<evidence type="ECO:0000256" key="2">
    <source>
        <dbReference type="ARBA" id="ARBA00015195"/>
    </source>
</evidence>
<dbReference type="GO" id="GO:0043093">
    <property type="term" value="P:FtsZ-dependent cytokinesis"/>
    <property type="evidence" value="ECO:0007669"/>
    <property type="project" value="TreeGrafter"/>
</dbReference>
<evidence type="ECO:0000313" key="11">
    <source>
        <dbReference type="Proteomes" id="UP000555393"/>
    </source>
</evidence>
<evidence type="ECO:0000256" key="5">
    <source>
        <dbReference type="ARBA" id="ARBA00023210"/>
    </source>
</evidence>
<dbReference type="GO" id="GO:0000917">
    <property type="term" value="P:division septum assembly"/>
    <property type="evidence" value="ECO:0007669"/>
    <property type="project" value="UniProtKB-KW"/>
</dbReference>
<comment type="subcellular location">
    <subcellularLocation>
        <location evidence="1">Cytoplasm</location>
    </subcellularLocation>
</comment>
<dbReference type="PANTHER" id="PTHR34981:SF1">
    <property type="entry name" value="CELL DIVISION PROTEIN ZAPA"/>
    <property type="match status" value="1"/>
</dbReference>
<dbReference type="PANTHER" id="PTHR34981">
    <property type="entry name" value="CELL DIVISION PROTEIN ZAPA"/>
    <property type="match status" value="1"/>
</dbReference>
<dbReference type="EMBL" id="JACIIU010000007">
    <property type="protein sequence ID" value="MBB6261312.1"/>
    <property type="molecule type" value="Genomic_DNA"/>
</dbReference>
<proteinExistence type="predicted"/>
<evidence type="ECO:0000256" key="4">
    <source>
        <dbReference type="ARBA" id="ARBA00022618"/>
    </source>
</evidence>
<gene>
    <name evidence="10" type="ORF">FHS77_001863</name>
</gene>
<dbReference type="InterPro" id="IPR036192">
    <property type="entry name" value="Cell_div_ZapA-like_sf"/>
</dbReference>
<comment type="subunit">
    <text evidence="8">Homodimer. Interacts with FtsZ.</text>
</comment>
<evidence type="ECO:0000313" key="10">
    <source>
        <dbReference type="EMBL" id="MBB6261312.1"/>
    </source>
</evidence>
<keyword evidence="3" id="KW-0963">Cytoplasm</keyword>
<dbReference type="GO" id="GO:0030428">
    <property type="term" value="C:cell septum"/>
    <property type="evidence" value="ECO:0007669"/>
    <property type="project" value="TreeGrafter"/>
</dbReference>
<accession>A0A841LXN1</accession>
<keyword evidence="6" id="KW-0131">Cell cycle</keyword>
<reference evidence="10 11" key="1">
    <citation type="submission" date="2020-08" db="EMBL/GenBank/DDBJ databases">
        <title>Genomic Encyclopedia of Type Strains, Phase IV (KMG-IV): sequencing the most valuable type-strain genomes for metagenomic binning, comparative biology and taxonomic classification.</title>
        <authorList>
            <person name="Goeker M."/>
        </authorList>
    </citation>
    <scope>NUCLEOTIDE SEQUENCE [LARGE SCALE GENOMIC DNA]</scope>
    <source>
        <strain evidence="10 11">DSM 22336</strain>
    </source>
</reference>
<dbReference type="AlphaFoldDB" id="A0A841LXN1"/>